<dbReference type="InterPro" id="IPR000836">
    <property type="entry name" value="PRTase_dom"/>
</dbReference>
<dbReference type="EMBL" id="JAGQHR010000296">
    <property type="protein sequence ID" value="MCA9728082.1"/>
    <property type="molecule type" value="Genomic_DNA"/>
</dbReference>
<comment type="catalytic activity">
    <reaction evidence="13">
        <text>GMP + diphosphate = guanine + 5-phospho-alpha-D-ribose 1-diphosphate</text>
        <dbReference type="Rhea" id="RHEA:25424"/>
        <dbReference type="ChEBI" id="CHEBI:16235"/>
        <dbReference type="ChEBI" id="CHEBI:33019"/>
        <dbReference type="ChEBI" id="CHEBI:58017"/>
        <dbReference type="ChEBI" id="CHEBI:58115"/>
        <dbReference type="EC" id="2.4.2.8"/>
    </reaction>
    <physiologicalReaction direction="right-to-left" evidence="13">
        <dbReference type="Rhea" id="RHEA:25426"/>
    </physiologicalReaction>
</comment>
<dbReference type="AlphaFoldDB" id="A0A956RQ59"/>
<dbReference type="InterPro" id="IPR029057">
    <property type="entry name" value="PRTase-like"/>
</dbReference>
<evidence type="ECO:0000256" key="7">
    <source>
        <dbReference type="ARBA" id="ARBA00022676"/>
    </source>
</evidence>
<keyword evidence="12 15" id="KW-0460">Magnesium</keyword>
<keyword evidence="6 15" id="KW-0963">Cytoplasm</keyword>
<dbReference type="SUPFAM" id="SSF53271">
    <property type="entry name" value="PRTase-like"/>
    <property type="match status" value="1"/>
</dbReference>
<dbReference type="PANTHER" id="PTHR43340:SF1">
    <property type="entry name" value="HYPOXANTHINE PHOSPHORIBOSYLTRANSFERASE"/>
    <property type="match status" value="1"/>
</dbReference>
<evidence type="ECO:0000256" key="15">
    <source>
        <dbReference type="RuleBase" id="RU364099"/>
    </source>
</evidence>
<dbReference type="FunFam" id="3.40.50.2020:FF:000006">
    <property type="entry name" value="Hypoxanthine phosphoribosyltransferase"/>
    <property type="match status" value="1"/>
</dbReference>
<dbReference type="Pfam" id="PF00156">
    <property type="entry name" value="Pribosyltran"/>
    <property type="match status" value="1"/>
</dbReference>
<evidence type="ECO:0000256" key="5">
    <source>
        <dbReference type="ARBA" id="ARBA00011895"/>
    </source>
</evidence>
<evidence type="ECO:0000256" key="12">
    <source>
        <dbReference type="ARBA" id="ARBA00022842"/>
    </source>
</evidence>
<dbReference type="GO" id="GO:0006166">
    <property type="term" value="P:purine ribonucleoside salvage"/>
    <property type="evidence" value="ECO:0007669"/>
    <property type="project" value="UniProtKB-KW"/>
</dbReference>
<dbReference type="InterPro" id="IPR050408">
    <property type="entry name" value="HGPRT"/>
</dbReference>
<keyword evidence="10 15" id="KW-0660">Purine salvage</keyword>
<dbReference type="InterPro" id="IPR005904">
    <property type="entry name" value="Hxn_phspho_trans"/>
</dbReference>
<keyword evidence="11 15" id="KW-0547">Nucleotide-binding</keyword>
<comment type="similarity">
    <text evidence="4 15">Belongs to the purine/pyrimidine phosphoribosyltransferase family.</text>
</comment>
<evidence type="ECO:0000256" key="14">
    <source>
        <dbReference type="ARBA" id="ARBA00049402"/>
    </source>
</evidence>
<dbReference type="PANTHER" id="PTHR43340">
    <property type="entry name" value="HYPOXANTHINE-GUANINE PHOSPHORIBOSYLTRANSFERASE"/>
    <property type="match status" value="1"/>
</dbReference>
<evidence type="ECO:0000256" key="2">
    <source>
        <dbReference type="ARBA" id="ARBA00004496"/>
    </source>
</evidence>
<evidence type="ECO:0000313" key="17">
    <source>
        <dbReference type="EMBL" id="MCA9728082.1"/>
    </source>
</evidence>
<reference evidence="17" key="1">
    <citation type="submission" date="2020-04" db="EMBL/GenBank/DDBJ databases">
        <authorList>
            <person name="Zhang T."/>
        </authorList>
    </citation>
    <scope>NUCLEOTIDE SEQUENCE</scope>
    <source>
        <strain evidence="17">HKST-UBA01</strain>
    </source>
</reference>
<dbReference type="GO" id="GO:0032263">
    <property type="term" value="P:GMP salvage"/>
    <property type="evidence" value="ECO:0007669"/>
    <property type="project" value="TreeGrafter"/>
</dbReference>
<proteinExistence type="inferred from homology"/>
<dbReference type="GO" id="GO:0046100">
    <property type="term" value="P:hypoxanthine metabolic process"/>
    <property type="evidence" value="ECO:0007669"/>
    <property type="project" value="TreeGrafter"/>
</dbReference>
<evidence type="ECO:0000256" key="3">
    <source>
        <dbReference type="ARBA" id="ARBA00004669"/>
    </source>
</evidence>
<evidence type="ECO:0000256" key="10">
    <source>
        <dbReference type="ARBA" id="ARBA00022726"/>
    </source>
</evidence>
<comment type="pathway">
    <text evidence="3 15">Purine metabolism; IMP biosynthesis via salvage pathway; IMP from hypoxanthine: step 1/1.</text>
</comment>
<accession>A0A956RQ59</accession>
<evidence type="ECO:0000313" key="18">
    <source>
        <dbReference type="Proteomes" id="UP000697710"/>
    </source>
</evidence>
<name>A0A956RQ59_UNCEI</name>
<reference evidence="17" key="2">
    <citation type="journal article" date="2021" name="Microbiome">
        <title>Successional dynamics and alternative stable states in a saline activated sludge microbial community over 9 years.</title>
        <authorList>
            <person name="Wang Y."/>
            <person name="Ye J."/>
            <person name="Ju F."/>
            <person name="Liu L."/>
            <person name="Boyd J.A."/>
            <person name="Deng Y."/>
            <person name="Parks D.H."/>
            <person name="Jiang X."/>
            <person name="Yin X."/>
            <person name="Woodcroft B.J."/>
            <person name="Tyson G.W."/>
            <person name="Hugenholtz P."/>
            <person name="Polz M.F."/>
            <person name="Zhang T."/>
        </authorList>
    </citation>
    <scope>NUCLEOTIDE SEQUENCE</scope>
    <source>
        <strain evidence="17">HKST-UBA01</strain>
    </source>
</reference>
<dbReference type="GO" id="GO:0000287">
    <property type="term" value="F:magnesium ion binding"/>
    <property type="evidence" value="ECO:0007669"/>
    <property type="project" value="TreeGrafter"/>
</dbReference>
<comment type="caution">
    <text evidence="17">The sequence shown here is derived from an EMBL/GenBank/DDBJ whole genome shotgun (WGS) entry which is preliminary data.</text>
</comment>
<dbReference type="NCBIfam" id="TIGR01203">
    <property type="entry name" value="HGPRTase"/>
    <property type="match status" value="1"/>
</dbReference>
<evidence type="ECO:0000256" key="4">
    <source>
        <dbReference type="ARBA" id="ARBA00008391"/>
    </source>
</evidence>
<keyword evidence="8 15" id="KW-0808">Transferase</keyword>
<feature type="domain" description="Phosphoribosyltransferase" evidence="16">
    <location>
        <begin position="3"/>
        <end position="156"/>
    </location>
</feature>
<dbReference type="GO" id="GO:0000166">
    <property type="term" value="F:nucleotide binding"/>
    <property type="evidence" value="ECO:0007669"/>
    <property type="project" value="UniProtKB-KW"/>
</dbReference>
<evidence type="ECO:0000256" key="8">
    <source>
        <dbReference type="ARBA" id="ARBA00022679"/>
    </source>
</evidence>
<evidence type="ECO:0000256" key="1">
    <source>
        <dbReference type="ARBA" id="ARBA00001946"/>
    </source>
</evidence>
<dbReference type="Gene3D" id="3.40.50.2020">
    <property type="match status" value="1"/>
</dbReference>
<comment type="subcellular location">
    <subcellularLocation>
        <location evidence="2 15">Cytoplasm</location>
    </subcellularLocation>
</comment>
<gene>
    <name evidence="17" type="primary">hpt</name>
    <name evidence="17" type="ORF">KC729_10395</name>
</gene>
<protein>
    <recommendedName>
        <fullName evidence="5 15">Hypoxanthine phosphoribosyltransferase</fullName>
        <ecNumber evidence="5 15">2.4.2.8</ecNumber>
    </recommendedName>
</protein>
<dbReference type="GO" id="GO:0006178">
    <property type="term" value="P:guanine salvage"/>
    <property type="evidence" value="ECO:0007669"/>
    <property type="project" value="TreeGrafter"/>
</dbReference>
<evidence type="ECO:0000259" key="16">
    <source>
        <dbReference type="Pfam" id="PF00156"/>
    </source>
</evidence>
<dbReference type="CDD" id="cd06223">
    <property type="entry name" value="PRTases_typeI"/>
    <property type="match status" value="1"/>
</dbReference>
<dbReference type="EC" id="2.4.2.8" evidence="5 15"/>
<dbReference type="GO" id="GO:0052657">
    <property type="term" value="F:guanine phosphoribosyltransferase activity"/>
    <property type="evidence" value="ECO:0007669"/>
    <property type="project" value="UniProtKB-ARBA"/>
</dbReference>
<dbReference type="GO" id="GO:0005829">
    <property type="term" value="C:cytosol"/>
    <property type="evidence" value="ECO:0007669"/>
    <property type="project" value="TreeGrafter"/>
</dbReference>
<sequence>MDTETLLDQETLDKRVRELAQELSRDFMGQTPILVGILKGSAIFLTDLIRHMNIDCEIDFLSISSYGNRTESSGSIKLLKDLDRDIFERDVIVVEDIVDSGYSLAYIRRYLAARNPRSLSIVALLDKRDRRETHVYVDYVGFPIPDRFVVGYGLDFAERFRGLSFIGVLSEDEVEAVRNQATP</sequence>
<evidence type="ECO:0000256" key="6">
    <source>
        <dbReference type="ARBA" id="ARBA00022490"/>
    </source>
</evidence>
<dbReference type="GO" id="GO:0032264">
    <property type="term" value="P:IMP salvage"/>
    <property type="evidence" value="ECO:0007669"/>
    <property type="project" value="TreeGrafter"/>
</dbReference>
<comment type="catalytic activity">
    <reaction evidence="14">
        <text>IMP + diphosphate = hypoxanthine + 5-phospho-alpha-D-ribose 1-diphosphate</text>
        <dbReference type="Rhea" id="RHEA:17973"/>
        <dbReference type="ChEBI" id="CHEBI:17368"/>
        <dbReference type="ChEBI" id="CHEBI:33019"/>
        <dbReference type="ChEBI" id="CHEBI:58017"/>
        <dbReference type="ChEBI" id="CHEBI:58053"/>
        <dbReference type="EC" id="2.4.2.8"/>
    </reaction>
    <physiologicalReaction direction="right-to-left" evidence="14">
        <dbReference type="Rhea" id="RHEA:17975"/>
    </physiologicalReaction>
</comment>
<keyword evidence="7 15" id="KW-0328">Glycosyltransferase</keyword>
<dbReference type="GO" id="GO:0004422">
    <property type="term" value="F:hypoxanthine phosphoribosyltransferase activity"/>
    <property type="evidence" value="ECO:0007669"/>
    <property type="project" value="InterPro"/>
</dbReference>
<comment type="cofactor">
    <cofactor evidence="1 15">
        <name>Mg(2+)</name>
        <dbReference type="ChEBI" id="CHEBI:18420"/>
    </cofactor>
</comment>
<evidence type="ECO:0000256" key="9">
    <source>
        <dbReference type="ARBA" id="ARBA00022723"/>
    </source>
</evidence>
<dbReference type="Proteomes" id="UP000697710">
    <property type="component" value="Unassembled WGS sequence"/>
</dbReference>
<evidence type="ECO:0000256" key="13">
    <source>
        <dbReference type="ARBA" id="ARBA00048811"/>
    </source>
</evidence>
<keyword evidence="9 15" id="KW-0479">Metal-binding</keyword>
<organism evidence="17 18">
    <name type="scientific">Eiseniibacteriota bacterium</name>
    <dbReference type="NCBI Taxonomy" id="2212470"/>
    <lineage>
        <taxon>Bacteria</taxon>
        <taxon>Candidatus Eiseniibacteriota</taxon>
    </lineage>
</organism>
<evidence type="ECO:0000256" key="11">
    <source>
        <dbReference type="ARBA" id="ARBA00022741"/>
    </source>
</evidence>